<dbReference type="OrthoDB" id="334507at2"/>
<name>A0A4R2KQN0_9GAMM</name>
<evidence type="ECO:0000313" key="3">
    <source>
        <dbReference type="EMBL" id="TCO76043.1"/>
    </source>
</evidence>
<dbReference type="InterPro" id="IPR000073">
    <property type="entry name" value="AB_hydrolase_1"/>
</dbReference>
<dbReference type="Pfam" id="PF00561">
    <property type="entry name" value="Abhydrolase_1"/>
    <property type="match status" value="1"/>
</dbReference>
<dbReference type="AlphaFoldDB" id="A0A4R2KQN0"/>
<dbReference type="InterPro" id="IPR029058">
    <property type="entry name" value="AB_hydrolase_fold"/>
</dbReference>
<comment type="caution">
    <text evidence="3">The sequence shown here is derived from an EMBL/GenBank/DDBJ whole genome shotgun (WGS) entry which is preliminary data.</text>
</comment>
<dbReference type="PANTHER" id="PTHR43329">
    <property type="entry name" value="EPOXIDE HYDROLASE"/>
    <property type="match status" value="1"/>
</dbReference>
<evidence type="ECO:0000256" key="1">
    <source>
        <dbReference type="ARBA" id="ARBA00022801"/>
    </source>
</evidence>
<accession>A0A4R2KQN0</accession>
<keyword evidence="4" id="KW-1185">Reference proteome</keyword>
<dbReference type="GO" id="GO:0016787">
    <property type="term" value="F:hydrolase activity"/>
    <property type="evidence" value="ECO:0007669"/>
    <property type="project" value="UniProtKB-KW"/>
</dbReference>
<dbReference type="Gene3D" id="3.40.50.1820">
    <property type="entry name" value="alpha/beta hydrolase"/>
    <property type="match status" value="1"/>
</dbReference>
<dbReference type="RefSeq" id="WP_117315706.1">
    <property type="nucleotide sequence ID" value="NZ_QQSW01000003.1"/>
</dbReference>
<dbReference type="SUPFAM" id="SSF53474">
    <property type="entry name" value="alpha/beta-Hydrolases"/>
    <property type="match status" value="1"/>
</dbReference>
<organism evidence="3 4">
    <name type="scientific">Chromatocurvus halotolerans</name>
    <dbReference type="NCBI Taxonomy" id="1132028"/>
    <lineage>
        <taxon>Bacteria</taxon>
        <taxon>Pseudomonadati</taxon>
        <taxon>Pseudomonadota</taxon>
        <taxon>Gammaproteobacteria</taxon>
        <taxon>Cellvibrionales</taxon>
        <taxon>Halieaceae</taxon>
        <taxon>Chromatocurvus</taxon>
    </lineage>
</organism>
<protein>
    <submittedName>
        <fullName evidence="3">Pimeloyl-ACP methyl ester carboxylesterase</fullName>
    </submittedName>
</protein>
<dbReference type="PRINTS" id="PR00111">
    <property type="entry name" value="ABHYDROLASE"/>
</dbReference>
<dbReference type="InterPro" id="IPR000639">
    <property type="entry name" value="Epox_hydrolase-like"/>
</dbReference>
<keyword evidence="1" id="KW-0378">Hydrolase</keyword>
<evidence type="ECO:0000313" key="4">
    <source>
        <dbReference type="Proteomes" id="UP000294980"/>
    </source>
</evidence>
<feature type="domain" description="AB hydrolase-1" evidence="2">
    <location>
        <begin position="27"/>
        <end position="278"/>
    </location>
</feature>
<dbReference type="PRINTS" id="PR00412">
    <property type="entry name" value="EPOXHYDRLASE"/>
</dbReference>
<dbReference type="EMBL" id="SLWX01000005">
    <property type="protein sequence ID" value="TCO76043.1"/>
    <property type="molecule type" value="Genomic_DNA"/>
</dbReference>
<dbReference type="Proteomes" id="UP000294980">
    <property type="component" value="Unassembled WGS sequence"/>
</dbReference>
<evidence type="ECO:0000259" key="2">
    <source>
        <dbReference type="Pfam" id="PF00561"/>
    </source>
</evidence>
<sequence length="289" mass="32095">MPAHWKETVTLDGEDFLVRHWGERGAPRLLMLHGFPEYSGAWNDLAPLLAKRFHCIAPDQRGYGQSWRPGEVEQYKTALLVSDVLALIGDEPLILLGHDWGASVAYALAIARPDLVNRLIILNGAHPATFQRELARGGAQTNASQYIHFLRREGSEDTLAADDFARLTALFSANMDMSWLEGETLAGYKAAWRDAAGLRGMVNWYRASPLRLGGANEATEGLSFDAERVQIRCPHLLIWGKEDTALLPQTTEGLEEYAPDLTRVEIAGADHWLHHQKPGAVAEAILKWV</sequence>
<proteinExistence type="predicted"/>
<reference evidence="3 4" key="1">
    <citation type="submission" date="2019-03" db="EMBL/GenBank/DDBJ databases">
        <title>Genomic Encyclopedia of Type Strains, Phase IV (KMG-IV): sequencing the most valuable type-strain genomes for metagenomic binning, comparative biology and taxonomic classification.</title>
        <authorList>
            <person name="Goeker M."/>
        </authorList>
    </citation>
    <scope>NUCLEOTIDE SEQUENCE [LARGE SCALE GENOMIC DNA]</scope>
    <source>
        <strain evidence="3 4">DSM 23344</strain>
    </source>
</reference>
<gene>
    <name evidence="3" type="ORF">EV688_1053</name>
</gene>